<feature type="region of interest" description="Disordered" evidence="5">
    <location>
        <begin position="468"/>
        <end position="504"/>
    </location>
</feature>
<evidence type="ECO:0000256" key="2">
    <source>
        <dbReference type="ARBA" id="ARBA00022801"/>
    </source>
</evidence>
<keyword evidence="8" id="KW-1185">Reference proteome</keyword>
<evidence type="ECO:0000259" key="6">
    <source>
        <dbReference type="PROSITE" id="PS50203"/>
    </source>
</evidence>
<dbReference type="VEuPathDB" id="PiroplasmaDB:TOT_040000242"/>
<dbReference type="OMA" id="MNPNEIW"/>
<dbReference type="RefSeq" id="XP_009692163.1">
    <property type="nucleotide sequence ID" value="XM_009693868.1"/>
</dbReference>
<dbReference type="Gene3D" id="2.60.120.380">
    <property type="match status" value="1"/>
</dbReference>
<dbReference type="AlphaFoldDB" id="J4CDW7"/>
<proteinExistence type="predicted"/>
<feature type="domain" description="Calpain catalytic" evidence="6">
    <location>
        <begin position="103"/>
        <end position="428"/>
    </location>
</feature>
<dbReference type="KEGG" id="tot:TOT_040000242"/>
<dbReference type="EMBL" id="AP011949">
    <property type="protein sequence ID" value="BAM41862.1"/>
    <property type="molecule type" value="Genomic_DNA"/>
</dbReference>
<evidence type="ECO:0000256" key="4">
    <source>
        <dbReference type="PROSITE-ProRule" id="PRU00239"/>
    </source>
</evidence>
<dbReference type="eggNOG" id="KOG0045">
    <property type="taxonomic scope" value="Eukaryota"/>
</dbReference>
<organism evidence="7 8">
    <name type="scientific">Theileria orientalis strain Shintoku</name>
    <dbReference type="NCBI Taxonomy" id="869250"/>
    <lineage>
        <taxon>Eukaryota</taxon>
        <taxon>Sar</taxon>
        <taxon>Alveolata</taxon>
        <taxon>Apicomplexa</taxon>
        <taxon>Aconoidasida</taxon>
        <taxon>Piroplasmida</taxon>
        <taxon>Theileriidae</taxon>
        <taxon>Theileria</taxon>
    </lineage>
</organism>
<dbReference type="OrthoDB" id="167576at2759"/>
<dbReference type="InterPro" id="IPR051297">
    <property type="entry name" value="PalB/RIM13"/>
</dbReference>
<feature type="active site" evidence="4">
    <location>
        <position position="373"/>
    </location>
</feature>
<dbReference type="SUPFAM" id="SSF54001">
    <property type="entry name" value="Cysteine proteinases"/>
    <property type="match status" value="1"/>
</dbReference>
<dbReference type="GO" id="GO:0006508">
    <property type="term" value="P:proteolysis"/>
    <property type="evidence" value="ECO:0007669"/>
    <property type="project" value="UniProtKB-KW"/>
</dbReference>
<keyword evidence="3 4" id="KW-0788">Thiol protease</keyword>
<feature type="active site" evidence="4">
    <location>
        <position position="349"/>
    </location>
</feature>
<dbReference type="STRING" id="869250.J4CDW7"/>
<feature type="active site" evidence="4">
    <location>
        <position position="133"/>
    </location>
</feature>
<evidence type="ECO:0000313" key="7">
    <source>
        <dbReference type="EMBL" id="BAM41862.1"/>
    </source>
</evidence>
<reference evidence="7 8" key="1">
    <citation type="journal article" date="2012" name="MBio">
        <title>Comparative genome analysis of three eukaryotic parasites with differing abilities to transform leukocytes reveals key mediators of Theileria-induced leukocyte transformation.</title>
        <authorList>
            <person name="Hayashida K."/>
            <person name="Hara Y."/>
            <person name="Abe T."/>
            <person name="Yamasaki C."/>
            <person name="Toyoda A."/>
            <person name="Kosuge T."/>
            <person name="Suzuki Y."/>
            <person name="Sato Y."/>
            <person name="Kawashima S."/>
            <person name="Katayama T."/>
            <person name="Wakaguri H."/>
            <person name="Inoue N."/>
            <person name="Homma K."/>
            <person name="Tada-Umezaki M."/>
            <person name="Yagi Y."/>
            <person name="Fujii Y."/>
            <person name="Habara T."/>
            <person name="Kanehisa M."/>
            <person name="Watanabe H."/>
            <person name="Ito K."/>
            <person name="Gojobori T."/>
            <person name="Sugawara H."/>
            <person name="Imanishi T."/>
            <person name="Weir W."/>
            <person name="Gardner M."/>
            <person name="Pain A."/>
            <person name="Shiels B."/>
            <person name="Hattori M."/>
            <person name="Nene V."/>
            <person name="Sugimoto C."/>
        </authorList>
    </citation>
    <scope>NUCLEOTIDE SEQUENCE [LARGE SCALE GENOMIC DNA]</scope>
    <source>
        <strain evidence="7 8">Shintoku</strain>
    </source>
</reference>
<protein>
    <recommendedName>
        <fullName evidence="6">Calpain catalytic domain-containing protein</fullName>
    </recommendedName>
</protein>
<evidence type="ECO:0000256" key="5">
    <source>
        <dbReference type="SAM" id="MobiDB-lite"/>
    </source>
</evidence>
<keyword evidence="2 4" id="KW-0378">Hydrolase</keyword>
<accession>J4CDW7</accession>
<feature type="compositionally biased region" description="Polar residues" evidence="5">
    <location>
        <begin position="468"/>
        <end position="478"/>
    </location>
</feature>
<dbReference type="PANTHER" id="PTHR46143">
    <property type="entry name" value="CALPAIN-7"/>
    <property type="match status" value="1"/>
</dbReference>
<dbReference type="Proteomes" id="UP000003786">
    <property type="component" value="Chromosome 4"/>
</dbReference>
<dbReference type="Gene3D" id="3.90.70.10">
    <property type="entry name" value="Cysteine proteinases"/>
    <property type="match status" value="1"/>
</dbReference>
<dbReference type="InterPro" id="IPR036213">
    <property type="entry name" value="Calpain_III_sf"/>
</dbReference>
<feature type="compositionally biased region" description="Acidic residues" evidence="5">
    <location>
        <begin position="490"/>
        <end position="504"/>
    </location>
</feature>
<dbReference type="SMART" id="SM00230">
    <property type="entry name" value="CysPc"/>
    <property type="match status" value="1"/>
</dbReference>
<dbReference type="PANTHER" id="PTHR46143:SF1">
    <property type="entry name" value="CALPAIN-7"/>
    <property type="match status" value="1"/>
</dbReference>
<evidence type="ECO:0000256" key="3">
    <source>
        <dbReference type="ARBA" id="ARBA00022807"/>
    </source>
</evidence>
<keyword evidence="1 4" id="KW-0645">Protease</keyword>
<dbReference type="InterPro" id="IPR038765">
    <property type="entry name" value="Papain-like_cys_pep_sf"/>
</dbReference>
<evidence type="ECO:0000256" key="1">
    <source>
        <dbReference type="ARBA" id="ARBA00022670"/>
    </source>
</evidence>
<dbReference type="PROSITE" id="PS50203">
    <property type="entry name" value="CALPAIN_CAT"/>
    <property type="match status" value="1"/>
</dbReference>
<name>J4CDW7_THEOR</name>
<dbReference type="InterPro" id="IPR001300">
    <property type="entry name" value="Peptidase_C2_calpain_cat"/>
</dbReference>
<evidence type="ECO:0000313" key="8">
    <source>
        <dbReference type="Proteomes" id="UP000003786"/>
    </source>
</evidence>
<dbReference type="Pfam" id="PF00648">
    <property type="entry name" value="Peptidase_C2"/>
    <property type="match status" value="1"/>
</dbReference>
<dbReference type="GeneID" id="20716326"/>
<sequence length="1021" mass="116504">MNKRKNCDPPPSSDCGIRSVCEEDHAGGKMMEISESGTPKGTLEVMNSYFDGCFMPAWEHVIKYKHNTVYKSLNEVVNVDELWQDPNGLMELNTRQVKRYHCWIRYFDLCNNVQFFKGAPSSDRIRQGYVGDCSMVSSLSTLSEYEKLNDKVLSDKIKLIDLKRTVKKLRKLSYPESSIEYLNNYKLAIGVKVYFNGCARCLFVDDWVPIRKDKSLLCAHSSDPEELWVTLFEKANMRLYGNTYSIKGTNPGIDTYHYTGWLPEIIQLPPSQYKLSPDRINGIDYNRTQWDQKNDIANLEKLDLIWSAIMHNFNRNIVVCVGTNELYDVHRPDVDMDGISVSSGIVSCHAYSVLDVMHLELEGTDHKLLLLKNPWGKARSKLKLDPRVVKMLPHHKNGYDGNSDNGVFWIEWINVLKWFSHVYLSWNTKRFRFTKRICFNWKRNKHFINSLVPEDTYLSVHNPQLHITTRADNQSGSNDEAVASNRGNCDDDDDDYDEDEEYEEGSDDFVVFVMLVQNKKTMEDAMKYLALHTFMSDVPIMTPYSPAVNGVYNNSEVILVKLLVSKSGGSSEHNTLRYGKYNIIESGSEEVDLVMLMCNFMKKIEHDNIFTMFTFSNRKHRFKLLPTLTGKKDVTDNNLNNFVYDFKWSEYNCGMNPNEIWSFISNPHFRLKVKRDIDMILVLETDVVISVNLRLFFSRMATIRAVRTKQAHSSGDYRLHCCVIKARFTRGTYTLIPSNFDGSKGRFRFSVFHGGAGDAVEIHPIPYPYVKLGDIVKKNVPTCSEYTRDGGVCGSSNGGNSADREYKIDASSHYRTANGSMVLDGEGLIDGTVKFYQIPDLFNVTVARMTNDYFEFKVEEPTLVTIKIKVNSVNDNKFVLFSEHCVNYPVHSPGFCTASQMDLDTVVGGYDDDSGGLRFCDNVCCVKCGGPYGQFYPTDPNLFPGELKLGFEHSLFSDLNGGVSKNGRSPSASAQILFLRECVVNFTLVQLFPHVQYRLTSLNRHRFQTVFFITTSGAISA</sequence>
<dbReference type="SUPFAM" id="SSF49758">
    <property type="entry name" value="Calpain large subunit, middle domain (domain III)"/>
    <property type="match status" value="1"/>
</dbReference>
<dbReference type="GO" id="GO:0004198">
    <property type="term" value="F:calcium-dependent cysteine-type endopeptidase activity"/>
    <property type="evidence" value="ECO:0007669"/>
    <property type="project" value="InterPro"/>
</dbReference>
<gene>
    <name evidence="7" type="ORF">TOT_040000242</name>
</gene>